<reference evidence="1" key="2">
    <citation type="submission" date="2020-09" db="EMBL/GenBank/DDBJ databases">
        <authorList>
            <person name="Sun Q."/>
            <person name="Ohkuma M."/>
        </authorList>
    </citation>
    <scope>NUCLEOTIDE SEQUENCE</scope>
    <source>
        <strain evidence="1">JCM 17820</strain>
    </source>
</reference>
<evidence type="ECO:0000313" key="2">
    <source>
        <dbReference type="Proteomes" id="UP000605784"/>
    </source>
</evidence>
<protein>
    <submittedName>
        <fullName evidence="1">Uncharacterized protein</fullName>
    </submittedName>
</protein>
<evidence type="ECO:0000313" key="1">
    <source>
        <dbReference type="EMBL" id="GGO01797.1"/>
    </source>
</evidence>
<proteinExistence type="predicted"/>
<gene>
    <name evidence="1" type="ORF">GCM10009030_35840</name>
</gene>
<organism evidence="1 2">
    <name type="scientific">Haloarcula pellucida</name>
    <dbReference type="NCBI Taxonomy" id="1427151"/>
    <lineage>
        <taxon>Archaea</taxon>
        <taxon>Methanobacteriati</taxon>
        <taxon>Methanobacteriota</taxon>
        <taxon>Stenosarchaea group</taxon>
        <taxon>Halobacteria</taxon>
        <taxon>Halobacteriales</taxon>
        <taxon>Haloarculaceae</taxon>
        <taxon>Haloarcula</taxon>
    </lineage>
</organism>
<dbReference type="RefSeq" id="WP_189001353.1">
    <property type="nucleotide sequence ID" value="NZ_BMOU01000006.1"/>
</dbReference>
<name>A0A830GRZ7_9EURY</name>
<dbReference type="EMBL" id="BMOU01000006">
    <property type="protein sequence ID" value="GGO01797.1"/>
    <property type="molecule type" value="Genomic_DNA"/>
</dbReference>
<keyword evidence="2" id="KW-1185">Reference proteome</keyword>
<comment type="caution">
    <text evidence="1">The sequence shown here is derived from an EMBL/GenBank/DDBJ whole genome shotgun (WGS) entry which is preliminary data.</text>
</comment>
<reference evidence="1" key="1">
    <citation type="journal article" date="2014" name="Int. J. Syst. Evol. Microbiol.">
        <title>Complete genome sequence of Corynebacterium casei LMG S-19264T (=DSM 44701T), isolated from a smear-ripened cheese.</title>
        <authorList>
            <consortium name="US DOE Joint Genome Institute (JGI-PGF)"/>
            <person name="Walter F."/>
            <person name="Albersmeier A."/>
            <person name="Kalinowski J."/>
            <person name="Ruckert C."/>
        </authorList>
    </citation>
    <scope>NUCLEOTIDE SEQUENCE</scope>
    <source>
        <strain evidence="1">JCM 17820</strain>
    </source>
</reference>
<accession>A0A830GRZ7</accession>
<dbReference type="AlphaFoldDB" id="A0A830GRZ7"/>
<dbReference type="Proteomes" id="UP000605784">
    <property type="component" value="Unassembled WGS sequence"/>
</dbReference>
<sequence length="102" mass="10754">MPKWYDSTVLADSQSLTAGNAVTGDISQYHTPAICVALEDLEGNADDTITVEVVGAAGTYEVDERTLSAVGSYIVEAPQADTVKVTSSNGVTYSIEARNNPR</sequence>